<sequence length="604" mass="67674">MDIRQDHIRNFCIIAHIDHGKSTLADRLLEYTGALTQREMSEQVLDNMELERERGITIKLRAVRLNYLARDGQEYALNLIDTPGHVDFTYEVSRSLASCEGALLVVDAAQGIEAQTLANVYLAIDHDLEIIPVINKIDLPSADPERVRNEIEEVIGLSAQDAVLTSAKTGEGIEEILEAIVQRIPPPQGDETSPLQALIFDSHYDSYKGVIAYFRVMEGRLAKGMPIKMMAIGKEFEVNEVGVFKPAPTLVDELRAGEVGFLAASIKNARDCRVGDTITNANRSAAAPLPGYRQVKPMVYCGLYPVESNEYGALRDALDKLKLNDASLVYEAETSEALGFGFRCGFLGLLHMEIIQERLEREYGLSLITTAPSVRYRVNTTAGETQEIDNPSLMPPSGSIVSVEEPFVAATIMVPQEFVGAVMELSQERRGVYKDMVYLSQSRVMIKYDLPLSEIIFDFFDQLKSRTKGYASLDYEWDGFRQSKLVKMDILVNEEPLDALSFIVHQDKSYQRGRALVEKLRSLIPRQLFEVPIQAAIGSKVIARETVRARRKDVLAKCYGGDITRKRKLLEKQKEGKKRMKQVGSVEIPQEAFMAVLKIGEDKR</sequence>
<dbReference type="PANTHER" id="PTHR43512:SF4">
    <property type="entry name" value="TRANSLATION FACTOR GUF1 HOMOLOG, CHLOROPLASTIC"/>
    <property type="match status" value="1"/>
</dbReference>
<dbReference type="EMBL" id="LSRS01000007">
    <property type="protein sequence ID" value="KAF1084098.1"/>
    <property type="molecule type" value="Genomic_DNA"/>
</dbReference>
<dbReference type="CDD" id="cd03709">
    <property type="entry name" value="lepA_C"/>
    <property type="match status" value="1"/>
</dbReference>
<evidence type="ECO:0000256" key="5">
    <source>
        <dbReference type="ARBA" id="ARBA00022917"/>
    </source>
</evidence>
<evidence type="ECO:0000256" key="2">
    <source>
        <dbReference type="ARBA" id="ARBA00022475"/>
    </source>
</evidence>
<dbReference type="FunFam" id="3.40.50.300:FF:000078">
    <property type="entry name" value="Elongation factor 4"/>
    <property type="match status" value="1"/>
</dbReference>
<dbReference type="RefSeq" id="WP_161823029.1">
    <property type="nucleotide sequence ID" value="NZ_LSRS01000007.1"/>
</dbReference>
<gene>
    <name evidence="12 14" type="primary">lepA</name>
    <name evidence="14" type="ORF">SPSYN_02750</name>
</gene>
<dbReference type="SUPFAM" id="SSF54980">
    <property type="entry name" value="EF-G C-terminal domain-like"/>
    <property type="match status" value="2"/>
</dbReference>
<dbReference type="SMART" id="SM00838">
    <property type="entry name" value="EFG_C"/>
    <property type="match status" value="1"/>
</dbReference>
<feature type="binding site" evidence="12">
    <location>
        <begin position="18"/>
        <end position="23"/>
    </location>
    <ligand>
        <name>GTP</name>
        <dbReference type="ChEBI" id="CHEBI:37565"/>
    </ligand>
</feature>
<evidence type="ECO:0000256" key="1">
    <source>
        <dbReference type="ARBA" id="ARBA00005454"/>
    </source>
</evidence>
<dbReference type="FunFam" id="3.30.70.870:FF:000004">
    <property type="entry name" value="Translation factor GUF1, mitochondrial"/>
    <property type="match status" value="1"/>
</dbReference>
<dbReference type="InterPro" id="IPR031157">
    <property type="entry name" value="G_TR_CS"/>
</dbReference>
<dbReference type="SUPFAM" id="SSF50447">
    <property type="entry name" value="Translation proteins"/>
    <property type="match status" value="1"/>
</dbReference>
<dbReference type="Pfam" id="PF00679">
    <property type="entry name" value="EFG_C"/>
    <property type="match status" value="1"/>
</dbReference>
<dbReference type="FunFam" id="3.30.70.2570:FF:000001">
    <property type="entry name" value="Translation factor GUF1, mitochondrial"/>
    <property type="match status" value="1"/>
</dbReference>
<evidence type="ECO:0000256" key="9">
    <source>
        <dbReference type="ARBA" id="ARBA00057626"/>
    </source>
</evidence>
<reference evidence="14" key="1">
    <citation type="submission" date="2016-02" db="EMBL/GenBank/DDBJ databases">
        <title>Draft Genome Sequence of Sporotomaculum syntrophicum Strain FB, a Syntrophic Benzoate Degrader.</title>
        <authorList>
            <person name="Nobu M.K."/>
            <person name="Narihiro T."/>
            <person name="Qiu Y.-L."/>
            <person name="Ohashi A."/>
            <person name="Liu W.-T."/>
            <person name="Yuji S."/>
        </authorList>
    </citation>
    <scope>NUCLEOTIDE SEQUENCE</scope>
    <source>
        <strain evidence="14">FB</strain>
    </source>
</reference>
<evidence type="ECO:0000313" key="14">
    <source>
        <dbReference type="EMBL" id="KAF1084098.1"/>
    </source>
</evidence>
<dbReference type="HAMAP" id="MF_00071">
    <property type="entry name" value="LepA"/>
    <property type="match status" value="1"/>
</dbReference>
<keyword evidence="15" id="KW-1185">Reference proteome</keyword>
<dbReference type="OrthoDB" id="9804431at2"/>
<feature type="binding site" evidence="12">
    <location>
        <begin position="135"/>
        <end position="138"/>
    </location>
    <ligand>
        <name>GTP</name>
        <dbReference type="ChEBI" id="CHEBI:37565"/>
    </ligand>
</feature>
<evidence type="ECO:0000256" key="3">
    <source>
        <dbReference type="ARBA" id="ARBA00022741"/>
    </source>
</evidence>
<name>A0A9D2WMU1_9FIRM</name>
<dbReference type="Pfam" id="PF00009">
    <property type="entry name" value="GTP_EFTU"/>
    <property type="match status" value="1"/>
</dbReference>
<comment type="caution">
    <text evidence="14">The sequence shown here is derived from an EMBL/GenBank/DDBJ whole genome shotgun (WGS) entry which is preliminary data.</text>
</comment>
<dbReference type="GO" id="GO:0043022">
    <property type="term" value="F:ribosome binding"/>
    <property type="evidence" value="ECO:0007669"/>
    <property type="project" value="UniProtKB-UniRule"/>
</dbReference>
<dbReference type="PANTHER" id="PTHR43512">
    <property type="entry name" value="TRANSLATION FACTOR GUF1-RELATED"/>
    <property type="match status" value="1"/>
</dbReference>
<dbReference type="PROSITE" id="PS00301">
    <property type="entry name" value="G_TR_1"/>
    <property type="match status" value="1"/>
</dbReference>
<dbReference type="InterPro" id="IPR009000">
    <property type="entry name" value="Transl_B-barrel_sf"/>
</dbReference>
<dbReference type="InterPro" id="IPR035647">
    <property type="entry name" value="EFG_III/V"/>
</dbReference>
<dbReference type="Gene3D" id="3.40.50.300">
    <property type="entry name" value="P-loop containing nucleotide triphosphate hydrolases"/>
    <property type="match status" value="1"/>
</dbReference>
<evidence type="ECO:0000256" key="7">
    <source>
        <dbReference type="ARBA" id="ARBA00023136"/>
    </source>
</evidence>
<evidence type="ECO:0000256" key="10">
    <source>
        <dbReference type="ARBA" id="ARBA00061052"/>
    </source>
</evidence>
<organism evidence="14 15">
    <name type="scientific">Sporotomaculum syntrophicum</name>
    <dbReference type="NCBI Taxonomy" id="182264"/>
    <lineage>
        <taxon>Bacteria</taxon>
        <taxon>Bacillati</taxon>
        <taxon>Bacillota</taxon>
        <taxon>Clostridia</taxon>
        <taxon>Eubacteriales</taxon>
        <taxon>Desulfallaceae</taxon>
        <taxon>Sporotomaculum</taxon>
    </lineage>
</organism>
<evidence type="ECO:0000259" key="13">
    <source>
        <dbReference type="PROSITE" id="PS51722"/>
    </source>
</evidence>
<dbReference type="InterPro" id="IPR038363">
    <property type="entry name" value="LepA_C_sf"/>
</dbReference>
<dbReference type="InterPro" id="IPR027417">
    <property type="entry name" value="P-loop_NTPase"/>
</dbReference>
<keyword evidence="14" id="KW-0251">Elongation factor</keyword>
<comment type="similarity">
    <text evidence="1 12">Belongs to the TRAFAC class translation factor GTPase superfamily. Classic translation factor GTPase family. LepA subfamily.</text>
</comment>
<dbReference type="GO" id="GO:0003746">
    <property type="term" value="F:translation elongation factor activity"/>
    <property type="evidence" value="ECO:0007669"/>
    <property type="project" value="UniProtKB-UniRule"/>
</dbReference>
<dbReference type="EC" id="3.6.5.n1" evidence="11 12"/>
<evidence type="ECO:0000256" key="6">
    <source>
        <dbReference type="ARBA" id="ARBA00023134"/>
    </source>
</evidence>
<dbReference type="GO" id="GO:0005525">
    <property type="term" value="F:GTP binding"/>
    <property type="evidence" value="ECO:0007669"/>
    <property type="project" value="UniProtKB-UniRule"/>
</dbReference>
<dbReference type="CDD" id="cd01890">
    <property type="entry name" value="LepA"/>
    <property type="match status" value="1"/>
</dbReference>
<protein>
    <recommendedName>
        <fullName evidence="11 12">Elongation factor 4</fullName>
        <shortName evidence="12">EF-4</shortName>
        <ecNumber evidence="11 12">3.6.5.n1</ecNumber>
    </recommendedName>
    <alternativeName>
        <fullName evidence="12">Ribosomal back-translocase LepA</fullName>
    </alternativeName>
</protein>
<dbReference type="AlphaFoldDB" id="A0A9D2WMU1"/>
<dbReference type="Gene3D" id="3.30.70.240">
    <property type="match status" value="1"/>
</dbReference>
<accession>A0A9D2WMU1</accession>
<dbReference type="InterPro" id="IPR000640">
    <property type="entry name" value="EFG_V-like"/>
</dbReference>
<dbReference type="NCBIfam" id="TIGR01393">
    <property type="entry name" value="lepA"/>
    <property type="match status" value="1"/>
</dbReference>
<keyword evidence="6 12" id="KW-0342">GTP-binding</keyword>
<proteinExistence type="inferred from homology"/>
<dbReference type="FunFam" id="3.30.70.240:FF:000007">
    <property type="entry name" value="Translation factor GUF1, mitochondrial"/>
    <property type="match status" value="1"/>
</dbReference>
<dbReference type="Gene3D" id="3.30.70.2570">
    <property type="entry name" value="Elongation factor 4, C-terminal domain"/>
    <property type="match status" value="1"/>
</dbReference>
<comment type="function">
    <text evidence="9 12">Required for accurate and efficient protein synthesis under certain stress conditions. May act as a fidelity factor of the translation reaction, by catalyzing a one-codon backward translocation of tRNAs on improperly translocated ribosomes. Back-translocation proceeds from a post-translocation (POST) complex to a pre-translocation (PRE) complex, thus giving elongation factor G a second chance to translocate the tRNAs correctly. Binds to ribosomes in a GTP-dependent manner.</text>
</comment>
<dbReference type="Proteomes" id="UP000798488">
    <property type="component" value="Unassembled WGS sequence"/>
</dbReference>
<dbReference type="InterPro" id="IPR035654">
    <property type="entry name" value="LepA_IV"/>
</dbReference>
<dbReference type="InterPro" id="IPR006297">
    <property type="entry name" value="EF-4"/>
</dbReference>
<feature type="domain" description="Tr-type G" evidence="13">
    <location>
        <begin position="6"/>
        <end position="188"/>
    </location>
</feature>
<dbReference type="Pfam" id="PF06421">
    <property type="entry name" value="LepA_C"/>
    <property type="match status" value="1"/>
</dbReference>
<dbReference type="Gene3D" id="3.30.70.870">
    <property type="entry name" value="Elongation Factor G (Translational Gtpase), domain 3"/>
    <property type="match status" value="1"/>
</dbReference>
<keyword evidence="5 12" id="KW-0648">Protein biosynthesis</keyword>
<dbReference type="InterPro" id="IPR005225">
    <property type="entry name" value="Small_GTP-bd"/>
</dbReference>
<dbReference type="FunFam" id="2.40.30.10:FF:000015">
    <property type="entry name" value="Translation factor GUF1, mitochondrial"/>
    <property type="match status" value="1"/>
</dbReference>
<dbReference type="CDD" id="cd16260">
    <property type="entry name" value="EF4_III"/>
    <property type="match status" value="1"/>
</dbReference>
<dbReference type="GO" id="GO:0003924">
    <property type="term" value="F:GTPase activity"/>
    <property type="evidence" value="ECO:0007669"/>
    <property type="project" value="UniProtKB-UniRule"/>
</dbReference>
<keyword evidence="2 12" id="KW-1003">Cell membrane</keyword>
<dbReference type="PROSITE" id="PS51722">
    <property type="entry name" value="G_TR_2"/>
    <property type="match status" value="1"/>
</dbReference>
<evidence type="ECO:0000256" key="8">
    <source>
        <dbReference type="ARBA" id="ARBA00050293"/>
    </source>
</evidence>
<dbReference type="GO" id="GO:0005886">
    <property type="term" value="C:plasma membrane"/>
    <property type="evidence" value="ECO:0007669"/>
    <property type="project" value="UniProtKB-SubCell"/>
</dbReference>
<comment type="catalytic activity">
    <reaction evidence="8 12">
        <text>GTP + H2O = GDP + phosphate + H(+)</text>
        <dbReference type="Rhea" id="RHEA:19669"/>
        <dbReference type="ChEBI" id="CHEBI:15377"/>
        <dbReference type="ChEBI" id="CHEBI:15378"/>
        <dbReference type="ChEBI" id="CHEBI:37565"/>
        <dbReference type="ChEBI" id="CHEBI:43474"/>
        <dbReference type="ChEBI" id="CHEBI:58189"/>
        <dbReference type="EC" id="3.6.5.n1"/>
    </reaction>
</comment>
<dbReference type="InterPro" id="IPR013842">
    <property type="entry name" value="LepA_CTD"/>
</dbReference>
<evidence type="ECO:0000256" key="4">
    <source>
        <dbReference type="ARBA" id="ARBA00022801"/>
    </source>
</evidence>
<dbReference type="InterPro" id="IPR000795">
    <property type="entry name" value="T_Tr_GTP-bd_dom"/>
</dbReference>
<dbReference type="Gene3D" id="2.40.30.10">
    <property type="entry name" value="Translation factors"/>
    <property type="match status" value="1"/>
</dbReference>
<comment type="similarity">
    <text evidence="10">Belongs to the GTP-binding elongation factor family. LepA subfamily.</text>
</comment>
<dbReference type="Pfam" id="PF03144">
    <property type="entry name" value="GTP_EFTU_D2"/>
    <property type="match status" value="1"/>
</dbReference>
<keyword evidence="7 12" id="KW-0472">Membrane</keyword>
<dbReference type="CDD" id="cd03699">
    <property type="entry name" value="EF4_II"/>
    <property type="match status" value="1"/>
</dbReference>
<dbReference type="InterPro" id="IPR004161">
    <property type="entry name" value="EFTu-like_2"/>
</dbReference>
<keyword evidence="3 12" id="KW-0547">Nucleotide-binding</keyword>
<dbReference type="GO" id="GO:0045727">
    <property type="term" value="P:positive regulation of translation"/>
    <property type="evidence" value="ECO:0007669"/>
    <property type="project" value="UniProtKB-UniRule"/>
</dbReference>
<comment type="subcellular location">
    <subcellularLocation>
        <location evidence="12">Cell membrane</location>
        <topology evidence="12">Peripheral membrane protein</topology>
        <orientation evidence="12">Cytoplasmic side</orientation>
    </subcellularLocation>
</comment>
<dbReference type="SUPFAM" id="SSF52540">
    <property type="entry name" value="P-loop containing nucleoside triphosphate hydrolases"/>
    <property type="match status" value="1"/>
</dbReference>
<keyword evidence="4 12" id="KW-0378">Hydrolase</keyword>
<dbReference type="PRINTS" id="PR00315">
    <property type="entry name" value="ELONGATNFCT"/>
</dbReference>
<evidence type="ECO:0000256" key="11">
    <source>
        <dbReference type="ARBA" id="ARBA00066744"/>
    </source>
</evidence>
<evidence type="ECO:0000313" key="15">
    <source>
        <dbReference type="Proteomes" id="UP000798488"/>
    </source>
</evidence>
<dbReference type="NCBIfam" id="TIGR00231">
    <property type="entry name" value="small_GTP"/>
    <property type="match status" value="1"/>
</dbReference>
<evidence type="ECO:0000256" key="12">
    <source>
        <dbReference type="HAMAP-Rule" id="MF_00071"/>
    </source>
</evidence>